<feature type="domain" description="N-acetyltransferase" evidence="3">
    <location>
        <begin position="5"/>
        <end position="174"/>
    </location>
</feature>
<protein>
    <submittedName>
        <fullName evidence="4">GNAT superfamily N-acetyltransferase</fullName>
    </submittedName>
</protein>
<dbReference type="InterPro" id="IPR000182">
    <property type="entry name" value="GNAT_dom"/>
</dbReference>
<organism evidence="4 5">
    <name type="scientific">Sphingomonas vulcanisoli</name>
    <dbReference type="NCBI Taxonomy" id="1658060"/>
    <lineage>
        <taxon>Bacteria</taxon>
        <taxon>Pseudomonadati</taxon>
        <taxon>Pseudomonadota</taxon>
        <taxon>Alphaproteobacteria</taxon>
        <taxon>Sphingomonadales</taxon>
        <taxon>Sphingomonadaceae</taxon>
        <taxon>Sphingomonas</taxon>
    </lineage>
</organism>
<accession>A0ABX0TX48</accession>
<reference evidence="4 5" key="1">
    <citation type="submission" date="2020-03" db="EMBL/GenBank/DDBJ databases">
        <title>Genomic Encyclopedia of Type Strains, Phase III (KMG-III): the genomes of soil and plant-associated and newly described type strains.</title>
        <authorList>
            <person name="Whitman W."/>
        </authorList>
    </citation>
    <scope>NUCLEOTIDE SEQUENCE [LARGE SCALE GENOMIC DNA]</scope>
    <source>
        <strain evidence="4 5">CECT 8804</strain>
    </source>
</reference>
<gene>
    <name evidence="4" type="ORF">FHS31_002642</name>
</gene>
<dbReference type="InterPro" id="IPR016181">
    <property type="entry name" value="Acyl_CoA_acyltransferase"/>
</dbReference>
<evidence type="ECO:0000259" key="3">
    <source>
        <dbReference type="PROSITE" id="PS51186"/>
    </source>
</evidence>
<evidence type="ECO:0000256" key="2">
    <source>
        <dbReference type="ARBA" id="ARBA00023315"/>
    </source>
</evidence>
<proteinExistence type="predicted"/>
<dbReference type="CDD" id="cd04301">
    <property type="entry name" value="NAT_SF"/>
    <property type="match status" value="1"/>
</dbReference>
<dbReference type="EMBL" id="JAAOZC010000007">
    <property type="protein sequence ID" value="NIJ09012.1"/>
    <property type="molecule type" value="Genomic_DNA"/>
</dbReference>
<keyword evidence="5" id="KW-1185">Reference proteome</keyword>
<keyword evidence="2" id="KW-0012">Acyltransferase</keyword>
<dbReference type="Pfam" id="PF00583">
    <property type="entry name" value="Acetyltransf_1"/>
    <property type="match status" value="1"/>
</dbReference>
<name>A0ABX0TX48_9SPHN</name>
<evidence type="ECO:0000256" key="1">
    <source>
        <dbReference type="ARBA" id="ARBA00022679"/>
    </source>
</evidence>
<dbReference type="PANTHER" id="PTHR43877">
    <property type="entry name" value="AMINOALKYLPHOSPHONATE N-ACETYLTRANSFERASE-RELATED-RELATED"/>
    <property type="match status" value="1"/>
</dbReference>
<sequence>MTAEPTLRRAVAADAEKLALLGPATFLTAFAEDHPGDAILAHVRAYHSPAYYHAALADPTMALWLVETALGAPIGYAMLGRPTIDFPAAERDRELKRLYMLSGWQSGGWGARMLAAVEAEARASGGDRLLLCVYRQNIKAQVFYARQGFVDTGAVQRFMVGDAPFEDHIYAKAL</sequence>
<dbReference type="SUPFAM" id="SSF55729">
    <property type="entry name" value="Acyl-CoA N-acyltransferases (Nat)"/>
    <property type="match status" value="1"/>
</dbReference>
<comment type="caution">
    <text evidence="4">The sequence shown here is derived from an EMBL/GenBank/DDBJ whole genome shotgun (WGS) entry which is preliminary data.</text>
</comment>
<dbReference type="PROSITE" id="PS51186">
    <property type="entry name" value="GNAT"/>
    <property type="match status" value="1"/>
</dbReference>
<evidence type="ECO:0000313" key="4">
    <source>
        <dbReference type="EMBL" id="NIJ09012.1"/>
    </source>
</evidence>
<dbReference type="PANTHER" id="PTHR43877:SF2">
    <property type="entry name" value="AMINOALKYLPHOSPHONATE N-ACETYLTRANSFERASE-RELATED"/>
    <property type="match status" value="1"/>
</dbReference>
<dbReference type="Gene3D" id="3.40.630.30">
    <property type="match status" value="1"/>
</dbReference>
<evidence type="ECO:0000313" key="5">
    <source>
        <dbReference type="Proteomes" id="UP000727456"/>
    </source>
</evidence>
<dbReference type="InterPro" id="IPR050832">
    <property type="entry name" value="Bact_Acetyltransf"/>
</dbReference>
<dbReference type="RefSeq" id="WP_208408709.1">
    <property type="nucleotide sequence ID" value="NZ_JAAOZC010000007.1"/>
</dbReference>
<keyword evidence="1" id="KW-0808">Transferase</keyword>
<dbReference type="Proteomes" id="UP000727456">
    <property type="component" value="Unassembled WGS sequence"/>
</dbReference>